<keyword evidence="3" id="KW-1185">Reference proteome</keyword>
<dbReference type="Proteomes" id="UP000265520">
    <property type="component" value="Unassembled WGS sequence"/>
</dbReference>
<proteinExistence type="predicted"/>
<evidence type="ECO:0000256" key="1">
    <source>
        <dbReference type="SAM" id="MobiDB-lite"/>
    </source>
</evidence>
<evidence type="ECO:0000313" key="2">
    <source>
        <dbReference type="EMBL" id="MCI65999.1"/>
    </source>
</evidence>
<feature type="non-terminal residue" evidence="2">
    <location>
        <position position="1"/>
    </location>
</feature>
<protein>
    <submittedName>
        <fullName evidence="2">Uncharacterized protein</fullName>
    </submittedName>
</protein>
<dbReference type="AlphaFoldDB" id="A0A392TYB3"/>
<evidence type="ECO:0000313" key="3">
    <source>
        <dbReference type="Proteomes" id="UP000265520"/>
    </source>
</evidence>
<name>A0A392TYB3_9FABA</name>
<reference evidence="2 3" key="1">
    <citation type="journal article" date="2018" name="Front. Plant Sci.">
        <title>Red Clover (Trifolium pratense) and Zigzag Clover (T. medium) - A Picture of Genomic Similarities and Differences.</title>
        <authorList>
            <person name="Dluhosova J."/>
            <person name="Istvanek J."/>
            <person name="Nedelnik J."/>
            <person name="Repkova J."/>
        </authorList>
    </citation>
    <scope>NUCLEOTIDE SEQUENCE [LARGE SCALE GENOMIC DNA]</scope>
    <source>
        <strain evidence="3">cv. 10/8</strain>
        <tissue evidence="2">Leaf</tissue>
    </source>
</reference>
<feature type="region of interest" description="Disordered" evidence="1">
    <location>
        <begin position="1"/>
        <end position="23"/>
    </location>
</feature>
<comment type="caution">
    <text evidence="2">The sequence shown here is derived from an EMBL/GenBank/DDBJ whole genome shotgun (WGS) entry which is preliminary data.</text>
</comment>
<accession>A0A392TYB3</accession>
<dbReference type="EMBL" id="LXQA010686624">
    <property type="protein sequence ID" value="MCI65999.1"/>
    <property type="molecule type" value="Genomic_DNA"/>
</dbReference>
<sequence length="57" mass="6495">KGKEPIVSGATAADASKKKRADKEKIEEVVKEKELLFLNLTKLSRSLELRREKSKRL</sequence>
<organism evidence="2 3">
    <name type="scientific">Trifolium medium</name>
    <dbReference type="NCBI Taxonomy" id="97028"/>
    <lineage>
        <taxon>Eukaryota</taxon>
        <taxon>Viridiplantae</taxon>
        <taxon>Streptophyta</taxon>
        <taxon>Embryophyta</taxon>
        <taxon>Tracheophyta</taxon>
        <taxon>Spermatophyta</taxon>
        <taxon>Magnoliopsida</taxon>
        <taxon>eudicotyledons</taxon>
        <taxon>Gunneridae</taxon>
        <taxon>Pentapetalae</taxon>
        <taxon>rosids</taxon>
        <taxon>fabids</taxon>
        <taxon>Fabales</taxon>
        <taxon>Fabaceae</taxon>
        <taxon>Papilionoideae</taxon>
        <taxon>50 kb inversion clade</taxon>
        <taxon>NPAAA clade</taxon>
        <taxon>Hologalegina</taxon>
        <taxon>IRL clade</taxon>
        <taxon>Trifolieae</taxon>
        <taxon>Trifolium</taxon>
    </lineage>
</organism>